<feature type="region of interest" description="Disordered" evidence="1">
    <location>
        <begin position="191"/>
        <end position="270"/>
    </location>
</feature>
<dbReference type="EMBL" id="AGNK02003889">
    <property type="status" value="NOT_ANNOTATED_CDS"/>
    <property type="molecule type" value="Genomic_DNA"/>
</dbReference>
<evidence type="ECO:0000313" key="3">
    <source>
        <dbReference type="Proteomes" id="UP000004995"/>
    </source>
</evidence>
<accession>K3YL04</accession>
<protein>
    <submittedName>
        <fullName evidence="2">Uncharacterized protein</fullName>
    </submittedName>
</protein>
<organism evidence="2 3">
    <name type="scientific">Setaria italica</name>
    <name type="common">Foxtail millet</name>
    <name type="synonym">Panicum italicum</name>
    <dbReference type="NCBI Taxonomy" id="4555"/>
    <lineage>
        <taxon>Eukaryota</taxon>
        <taxon>Viridiplantae</taxon>
        <taxon>Streptophyta</taxon>
        <taxon>Embryophyta</taxon>
        <taxon>Tracheophyta</taxon>
        <taxon>Spermatophyta</taxon>
        <taxon>Magnoliopsida</taxon>
        <taxon>Liliopsida</taxon>
        <taxon>Poales</taxon>
        <taxon>Poaceae</taxon>
        <taxon>PACMAD clade</taxon>
        <taxon>Panicoideae</taxon>
        <taxon>Panicodae</taxon>
        <taxon>Paniceae</taxon>
        <taxon>Cenchrinae</taxon>
        <taxon>Setaria</taxon>
    </lineage>
</organism>
<dbReference type="Proteomes" id="UP000004995">
    <property type="component" value="Unassembled WGS sequence"/>
</dbReference>
<dbReference type="STRING" id="4555.K3YL04"/>
<dbReference type="OMA" id="VPQEECV"/>
<dbReference type="Gramene" id="KQL01985">
    <property type="protein sequence ID" value="KQL01985"/>
    <property type="gene ID" value="SETIT_014925mg"/>
</dbReference>
<feature type="compositionally biased region" description="Pro residues" evidence="1">
    <location>
        <begin position="122"/>
        <end position="131"/>
    </location>
</feature>
<feature type="region of interest" description="Disordered" evidence="1">
    <location>
        <begin position="20"/>
        <end position="69"/>
    </location>
</feature>
<sequence>MDSTSITSRKKICILLWRRQHARRRGQPPAASGATHATARGSGARPRSGGARHDDAGGQRQPQGGGAFGPWWRNTHACAAPRRAADSVCGCSGGARGDGSGARGNGWPSGRRCLHLLRVPRVPAPLQPPDRPTASGRSGSAPTRAVYRARLDVLAAPTPLHPPDRAPAAGRSGSAPTRALFRGRLDVLAAPMPLRPPDRAPAAGRTTAPTPARVHATASARVHLRVRGLPSEASPSTPRRRRRRSPTAPRPKSIEAKAEEWSKEKAASGVPQEECVLPFLQKGAPRKVRTWLNGSLCF</sequence>
<dbReference type="HOGENOM" id="CLU_935655_0_0_1"/>
<feature type="compositionally biased region" description="Basic and acidic residues" evidence="1">
    <location>
        <begin position="252"/>
        <end position="266"/>
    </location>
</feature>
<evidence type="ECO:0000256" key="1">
    <source>
        <dbReference type="SAM" id="MobiDB-lite"/>
    </source>
</evidence>
<feature type="compositionally biased region" description="Low complexity" evidence="1">
    <location>
        <begin position="37"/>
        <end position="49"/>
    </location>
</feature>
<evidence type="ECO:0000313" key="2">
    <source>
        <dbReference type="EnsemblPlants" id="KQL01985"/>
    </source>
</evidence>
<feature type="compositionally biased region" description="Low complexity" evidence="1">
    <location>
        <begin position="200"/>
        <end position="213"/>
    </location>
</feature>
<dbReference type="eggNOG" id="KOG1081">
    <property type="taxonomic scope" value="Eukaryota"/>
</dbReference>
<feature type="region of interest" description="Disordered" evidence="1">
    <location>
        <begin position="157"/>
        <end position="176"/>
    </location>
</feature>
<reference evidence="2" key="2">
    <citation type="submission" date="2018-08" db="UniProtKB">
        <authorList>
            <consortium name="EnsemblPlants"/>
        </authorList>
    </citation>
    <scope>IDENTIFICATION</scope>
    <source>
        <strain evidence="2">Yugu1</strain>
    </source>
</reference>
<reference evidence="3" key="1">
    <citation type="journal article" date="2012" name="Nat. Biotechnol.">
        <title>Reference genome sequence of the model plant Setaria.</title>
        <authorList>
            <person name="Bennetzen J.L."/>
            <person name="Schmutz J."/>
            <person name="Wang H."/>
            <person name="Percifield R."/>
            <person name="Hawkins J."/>
            <person name="Pontaroli A.C."/>
            <person name="Estep M."/>
            <person name="Feng L."/>
            <person name="Vaughn J.N."/>
            <person name="Grimwood J."/>
            <person name="Jenkins J."/>
            <person name="Barry K."/>
            <person name="Lindquist E."/>
            <person name="Hellsten U."/>
            <person name="Deshpande S."/>
            <person name="Wang X."/>
            <person name="Wu X."/>
            <person name="Mitros T."/>
            <person name="Triplett J."/>
            <person name="Yang X."/>
            <person name="Ye C.Y."/>
            <person name="Mauro-Herrera M."/>
            <person name="Wang L."/>
            <person name="Li P."/>
            <person name="Sharma M."/>
            <person name="Sharma R."/>
            <person name="Ronald P.C."/>
            <person name="Panaud O."/>
            <person name="Kellogg E.A."/>
            <person name="Brutnell T.P."/>
            <person name="Doust A.N."/>
            <person name="Tuskan G.A."/>
            <person name="Rokhsar D."/>
            <person name="Devos K.M."/>
        </authorList>
    </citation>
    <scope>NUCLEOTIDE SEQUENCE [LARGE SCALE GENOMIC DNA]</scope>
    <source>
        <strain evidence="3">cv. Yugu1</strain>
    </source>
</reference>
<proteinExistence type="predicted"/>
<keyword evidence="3" id="KW-1185">Reference proteome</keyword>
<feature type="region of interest" description="Disordered" evidence="1">
    <location>
        <begin position="122"/>
        <end position="142"/>
    </location>
</feature>
<dbReference type="AlphaFoldDB" id="K3YL04"/>
<dbReference type="EnsemblPlants" id="KQL01985">
    <property type="protein sequence ID" value="KQL01985"/>
    <property type="gene ID" value="SETIT_014925mg"/>
</dbReference>
<dbReference type="InParanoid" id="K3YL04"/>
<name>K3YL04_SETIT</name>